<dbReference type="Pfam" id="PF00293">
    <property type="entry name" value="NUDIX"/>
    <property type="match status" value="1"/>
</dbReference>
<dbReference type="PANTHER" id="PTHR43046">
    <property type="entry name" value="GDP-MANNOSE MANNOSYL HYDROLASE"/>
    <property type="match status" value="1"/>
</dbReference>
<accession>A0A0R1SP38</accession>
<dbReference type="PANTHER" id="PTHR43046:SF16">
    <property type="entry name" value="ADP-RIBOSE PYROPHOSPHATASE YJHB-RELATED"/>
    <property type="match status" value="1"/>
</dbReference>
<dbReference type="OrthoDB" id="9804442at2"/>
<protein>
    <submittedName>
        <fullName evidence="4">Phosphohydrolase, MutT nudix family protein</fullName>
    </submittedName>
</protein>
<dbReference type="STRING" id="1423815.FC27_GL000273"/>
<gene>
    <name evidence="4" type="ORF">FC27_GL000273</name>
</gene>
<dbReference type="Gene3D" id="6.10.250.1120">
    <property type="match status" value="1"/>
</dbReference>
<dbReference type="GO" id="GO:0016787">
    <property type="term" value="F:hydrolase activity"/>
    <property type="evidence" value="ECO:0007669"/>
    <property type="project" value="UniProtKB-KW"/>
</dbReference>
<dbReference type="InterPro" id="IPR015797">
    <property type="entry name" value="NUDIX_hydrolase-like_dom_sf"/>
</dbReference>
<dbReference type="RefSeq" id="WP_010624551.1">
    <property type="nucleotide sequence ID" value="NZ_AZFA01000010.1"/>
</dbReference>
<evidence type="ECO:0000259" key="3">
    <source>
        <dbReference type="PROSITE" id="PS51462"/>
    </source>
</evidence>
<feature type="domain" description="Nudix hydrolase" evidence="3">
    <location>
        <begin position="66"/>
        <end position="193"/>
    </location>
</feature>
<dbReference type="Gene3D" id="3.90.79.10">
    <property type="entry name" value="Nucleoside Triphosphate Pyrophosphohydrolase"/>
    <property type="match status" value="1"/>
</dbReference>
<reference evidence="4 5" key="1">
    <citation type="journal article" date="2015" name="Genome Announc.">
        <title>Expanding the biotechnology potential of lactobacilli through comparative genomics of 213 strains and associated genera.</title>
        <authorList>
            <person name="Sun Z."/>
            <person name="Harris H.M."/>
            <person name="McCann A."/>
            <person name="Guo C."/>
            <person name="Argimon S."/>
            <person name="Zhang W."/>
            <person name="Yang X."/>
            <person name="Jeffery I.B."/>
            <person name="Cooney J.C."/>
            <person name="Kagawa T.F."/>
            <person name="Liu W."/>
            <person name="Song Y."/>
            <person name="Salvetti E."/>
            <person name="Wrobel A."/>
            <person name="Rasinkangas P."/>
            <person name="Parkhill J."/>
            <person name="Rea M.C."/>
            <person name="O'Sullivan O."/>
            <person name="Ritari J."/>
            <person name="Douillard F.P."/>
            <person name="Paul Ross R."/>
            <person name="Yang R."/>
            <person name="Briner A.E."/>
            <person name="Felis G.E."/>
            <person name="de Vos W.M."/>
            <person name="Barrangou R."/>
            <person name="Klaenhammer T.R."/>
            <person name="Caufield P.W."/>
            <person name="Cui Y."/>
            <person name="Zhang H."/>
            <person name="O'Toole P.W."/>
        </authorList>
    </citation>
    <scope>NUCLEOTIDE SEQUENCE [LARGE SCALE GENOMIC DNA]</scope>
    <source>
        <strain evidence="4 5">DSM 14857</strain>
    </source>
</reference>
<dbReference type="eggNOG" id="COG1051">
    <property type="taxonomic scope" value="Bacteria"/>
</dbReference>
<name>A0A0R1SP38_9LACO</name>
<evidence type="ECO:0000313" key="4">
    <source>
        <dbReference type="EMBL" id="KRL66827.1"/>
    </source>
</evidence>
<keyword evidence="5" id="KW-1185">Reference proteome</keyword>
<evidence type="ECO:0000313" key="5">
    <source>
        <dbReference type="Proteomes" id="UP000051647"/>
    </source>
</evidence>
<comment type="caution">
    <text evidence="4">The sequence shown here is derived from an EMBL/GenBank/DDBJ whole genome shotgun (WGS) entry which is preliminary data.</text>
</comment>
<dbReference type="PATRIC" id="fig|1423815.3.peg.277"/>
<dbReference type="SUPFAM" id="SSF55811">
    <property type="entry name" value="Nudix"/>
    <property type="match status" value="1"/>
</dbReference>
<comment type="cofactor">
    <cofactor evidence="1">
        <name>Mg(2+)</name>
        <dbReference type="ChEBI" id="CHEBI:18420"/>
    </cofactor>
</comment>
<proteinExistence type="predicted"/>
<keyword evidence="2 4" id="KW-0378">Hydrolase</keyword>
<sequence>MEEIDFLIQKLQAIAQSGKHYGKDVFDRERYEELEQISKKLTSQLVDNADRKNLTLFFDSDVGYVTPKVDVRDCTFKDDKILLVKEKRGSVWSIPGGWADIGFSPAEIAVKETYEEAGIQVKPKKLIAIKDMQKNNYPKKNFSYIYKILFECQPTEDDLHGGVETSDAEYFTLDEALKLDLSLGRNMPDDIERAFKCHHSDNWETYFDQTKAPYSPE</sequence>
<dbReference type="EMBL" id="AZFA01000010">
    <property type="protein sequence ID" value="KRL66827.1"/>
    <property type="molecule type" value="Genomic_DNA"/>
</dbReference>
<evidence type="ECO:0000256" key="1">
    <source>
        <dbReference type="ARBA" id="ARBA00001946"/>
    </source>
</evidence>
<organism evidence="4 5">
    <name type="scientific">Companilactobacillus versmoldensis DSM 14857 = KCTC 3814</name>
    <dbReference type="NCBI Taxonomy" id="1423815"/>
    <lineage>
        <taxon>Bacteria</taxon>
        <taxon>Bacillati</taxon>
        <taxon>Bacillota</taxon>
        <taxon>Bacilli</taxon>
        <taxon>Lactobacillales</taxon>
        <taxon>Lactobacillaceae</taxon>
        <taxon>Companilactobacillus</taxon>
    </lineage>
</organism>
<dbReference type="PROSITE" id="PS51462">
    <property type="entry name" value="NUDIX"/>
    <property type="match status" value="1"/>
</dbReference>
<evidence type="ECO:0000256" key="2">
    <source>
        <dbReference type="ARBA" id="ARBA00022801"/>
    </source>
</evidence>
<dbReference type="Proteomes" id="UP000051647">
    <property type="component" value="Unassembled WGS sequence"/>
</dbReference>
<dbReference type="Pfam" id="PF12535">
    <property type="entry name" value="Nudix_N"/>
    <property type="match status" value="1"/>
</dbReference>
<dbReference type="InterPro" id="IPR000086">
    <property type="entry name" value="NUDIX_hydrolase_dom"/>
</dbReference>
<dbReference type="AlphaFoldDB" id="A0A0R1SP38"/>
<dbReference type="InterPro" id="IPR059176">
    <property type="entry name" value="UDP-X_N"/>
</dbReference>